<keyword evidence="2" id="KW-0808">Transferase</keyword>
<evidence type="ECO:0000313" key="4">
    <source>
        <dbReference type="EMBL" id="MBM7635975.1"/>
    </source>
</evidence>
<keyword evidence="5" id="KW-1185">Reference proteome</keyword>
<organism evidence="4 5">
    <name type="scientific">Streptococcus saliviloxodontae</name>
    <dbReference type="NCBI Taxonomy" id="1349416"/>
    <lineage>
        <taxon>Bacteria</taxon>
        <taxon>Bacillati</taxon>
        <taxon>Bacillota</taxon>
        <taxon>Bacilli</taxon>
        <taxon>Lactobacillales</taxon>
        <taxon>Streptococcaceae</taxon>
        <taxon>Streptococcus</taxon>
    </lineage>
</organism>
<dbReference type="InterPro" id="IPR029044">
    <property type="entry name" value="Nucleotide-diphossugar_trans"/>
</dbReference>
<keyword evidence="1" id="KW-0328">Glycosyltransferase</keyword>
<dbReference type="Proteomes" id="UP000809081">
    <property type="component" value="Unassembled WGS sequence"/>
</dbReference>
<evidence type="ECO:0000256" key="1">
    <source>
        <dbReference type="ARBA" id="ARBA00022676"/>
    </source>
</evidence>
<dbReference type="EMBL" id="JAFBEI010000013">
    <property type="protein sequence ID" value="MBM7635975.1"/>
    <property type="molecule type" value="Genomic_DNA"/>
</dbReference>
<evidence type="ECO:0000256" key="2">
    <source>
        <dbReference type="ARBA" id="ARBA00022679"/>
    </source>
</evidence>
<reference evidence="4 5" key="1">
    <citation type="submission" date="2021-01" db="EMBL/GenBank/DDBJ databases">
        <title>Genomic Encyclopedia of Type Strains, Phase IV (KMG-IV): sequencing the most valuable type-strain genomes for metagenomic binning, comparative biology and taxonomic classification.</title>
        <authorList>
            <person name="Goeker M."/>
        </authorList>
    </citation>
    <scope>NUCLEOTIDE SEQUENCE [LARGE SCALE GENOMIC DNA]</scope>
    <source>
        <strain evidence="4 5">DSM 27513</strain>
    </source>
</reference>
<dbReference type="SUPFAM" id="SSF53448">
    <property type="entry name" value="Nucleotide-diphospho-sugar transferases"/>
    <property type="match status" value="1"/>
</dbReference>
<proteinExistence type="predicted"/>
<comment type="caution">
    <text evidence="4">The sequence shown here is derived from an EMBL/GenBank/DDBJ whole genome shotgun (WGS) entry which is preliminary data.</text>
</comment>
<dbReference type="RefSeq" id="WP_205016878.1">
    <property type="nucleotide sequence ID" value="NZ_JAFBEI010000013.1"/>
</dbReference>
<gene>
    <name evidence="4" type="ORF">JOC31_000794</name>
</gene>
<evidence type="ECO:0000313" key="5">
    <source>
        <dbReference type="Proteomes" id="UP000809081"/>
    </source>
</evidence>
<dbReference type="PANTHER" id="PTHR22916:SF51">
    <property type="entry name" value="GLYCOSYLTRANSFERASE EPSH-RELATED"/>
    <property type="match status" value="1"/>
</dbReference>
<evidence type="ECO:0000259" key="3">
    <source>
        <dbReference type="Pfam" id="PF00535"/>
    </source>
</evidence>
<dbReference type="PANTHER" id="PTHR22916">
    <property type="entry name" value="GLYCOSYLTRANSFERASE"/>
    <property type="match status" value="1"/>
</dbReference>
<protein>
    <submittedName>
        <fullName evidence="4">Glycosyltransferase involved in cell wall biosynthesis</fullName>
    </submittedName>
</protein>
<dbReference type="InterPro" id="IPR001173">
    <property type="entry name" value="Glyco_trans_2-like"/>
</dbReference>
<dbReference type="CDD" id="cd00761">
    <property type="entry name" value="Glyco_tranf_GTA_type"/>
    <property type="match status" value="1"/>
</dbReference>
<dbReference type="Pfam" id="PF00535">
    <property type="entry name" value="Glycos_transf_2"/>
    <property type="match status" value="1"/>
</dbReference>
<name>A0ABS2PKL9_9STRE</name>
<feature type="domain" description="Glycosyltransferase 2-like" evidence="3">
    <location>
        <begin position="5"/>
        <end position="166"/>
    </location>
</feature>
<dbReference type="Gene3D" id="3.90.550.10">
    <property type="entry name" value="Spore Coat Polysaccharide Biosynthesis Protein SpsA, Chain A"/>
    <property type="match status" value="1"/>
</dbReference>
<sequence length="313" mass="36429">MKKISVIVPVYGVEDYLETCLESIITQTYSELEIILVDDGSTDRSGLICDEYAQKDERITVVHKSNGGLSDARNWGIDRSTGDFISFVDSDDFLSPYFYEHLIKCQEKYHVDLVSCGRYLTDEHGATKAMAFGSKSKQFTVSEALTSVFRSQEIDVAAWDKLYRRSLFTDIRFPVGKNCEDIATFYKLFEKSGAIAHSGTYDYYYRGRPESISQSTVYRTRDRVNLENHLSELSTFISHHFPDLHSEFNYYYAMNVYYLLHRCLMSHFEDKKDEKHYLQKQLRQYNSSLLKHPTLPIKDKVIAQLMLLNLYKN</sequence>
<accession>A0ABS2PKL9</accession>